<keyword evidence="6" id="KW-0156">Chromatin regulator</keyword>
<dbReference type="Proteomes" id="UP000094285">
    <property type="component" value="Unassembled WGS sequence"/>
</dbReference>
<keyword evidence="10" id="KW-0539">Nucleus</keyword>
<dbReference type="FunFam" id="3.90.640.10:FF:000040">
    <property type="entry name" value="Actin-like protein ARP6"/>
    <property type="match status" value="1"/>
</dbReference>
<dbReference type="OrthoDB" id="6220758at2759"/>
<keyword evidence="14" id="KW-1185">Reference proteome</keyword>
<dbReference type="Gene3D" id="3.90.640.10">
    <property type="entry name" value="Actin, Chain A, domain 4"/>
    <property type="match status" value="1"/>
</dbReference>
<evidence type="ECO:0000256" key="1">
    <source>
        <dbReference type="ARBA" id="ARBA00004123"/>
    </source>
</evidence>
<comment type="similarity">
    <text evidence="3">Belongs to the actin family. ARP6 subfamily.</text>
</comment>
<evidence type="ECO:0000256" key="9">
    <source>
        <dbReference type="ARBA" id="ARBA00023163"/>
    </source>
</evidence>
<accession>A0A1E4SD71</accession>
<dbReference type="InterPro" id="IPR043129">
    <property type="entry name" value="ATPase_NBD"/>
</dbReference>
<evidence type="ECO:0000313" key="13">
    <source>
        <dbReference type="EMBL" id="ODV77467.1"/>
    </source>
</evidence>
<evidence type="ECO:0000256" key="4">
    <source>
        <dbReference type="ARBA" id="ARBA00018633"/>
    </source>
</evidence>
<dbReference type="Pfam" id="PF00022">
    <property type="entry name" value="Actin"/>
    <property type="match status" value="1"/>
</dbReference>
<keyword evidence="5" id="KW-0963">Cytoplasm</keyword>
<dbReference type="InterPro" id="IPR004000">
    <property type="entry name" value="Actin"/>
</dbReference>
<evidence type="ECO:0000256" key="5">
    <source>
        <dbReference type="ARBA" id="ARBA00022490"/>
    </source>
</evidence>
<dbReference type="SMART" id="SM00268">
    <property type="entry name" value="ACTIN"/>
    <property type="match status" value="1"/>
</dbReference>
<dbReference type="PANTHER" id="PTHR11937">
    <property type="entry name" value="ACTIN"/>
    <property type="match status" value="1"/>
</dbReference>
<evidence type="ECO:0000256" key="2">
    <source>
        <dbReference type="ARBA" id="ARBA00004496"/>
    </source>
</evidence>
<name>A0A1E4SD71_9ASCO</name>
<keyword evidence="9" id="KW-0804">Transcription</keyword>
<evidence type="ECO:0000256" key="11">
    <source>
        <dbReference type="ARBA" id="ARBA00025222"/>
    </source>
</evidence>
<dbReference type="SUPFAM" id="SSF53067">
    <property type="entry name" value="Actin-like ATPase domain"/>
    <property type="match status" value="2"/>
</dbReference>
<sequence>MHLIIDNGSYNIKAGFASGPLLKVQNTLTKTKDGIIHIGNEHIAHTNLHSGILFKRPYEQGHLTSWETEKAIWDYTIDQLTPQKELDPAETHLTLTEAPFQLPQLSINTDQIVFEEYGFNEYYRCPAASLVPWVDFEDNSKTAPNDFMLVIDSGYNATWIIPVLYQTVYWQGVRKLPVGGKLLNGILKELISFRHYDVLEEPILINTIKEQTCFLAQDFNKALASRDKYMCEFILPDFKTTMTGYLRDKNTVISPDTQSLKLLDERFTVPESLYHPEIIFDNNSTTANSGLVQNSPIKNLTDLVVESIMACPETARPLLLANISIVGGSAYIPNFTNRLVLEITKELPLHWFVRVRQAPKDSKLDEMSWMGGVGLTNDEIINDVSISKKEYFEHGSNWCQKQFGFKNTV</sequence>
<dbReference type="GO" id="GO:0000812">
    <property type="term" value="C:Swr1 complex"/>
    <property type="evidence" value="ECO:0007669"/>
    <property type="project" value="EnsemblFungi"/>
</dbReference>
<gene>
    <name evidence="13" type="ORF">CANTADRAFT_91914</name>
</gene>
<dbReference type="GO" id="GO:0005737">
    <property type="term" value="C:cytoplasm"/>
    <property type="evidence" value="ECO:0007669"/>
    <property type="project" value="UniProtKB-SubCell"/>
</dbReference>
<evidence type="ECO:0000256" key="10">
    <source>
        <dbReference type="ARBA" id="ARBA00023242"/>
    </source>
</evidence>
<evidence type="ECO:0000256" key="6">
    <source>
        <dbReference type="ARBA" id="ARBA00022853"/>
    </source>
</evidence>
<dbReference type="GeneID" id="30986013"/>
<evidence type="ECO:0000256" key="8">
    <source>
        <dbReference type="ARBA" id="ARBA00023159"/>
    </source>
</evidence>
<evidence type="ECO:0000313" key="14">
    <source>
        <dbReference type="Proteomes" id="UP000094285"/>
    </source>
</evidence>
<dbReference type="CDD" id="cd10210">
    <property type="entry name" value="ASKHA_NBD_Arp6"/>
    <property type="match status" value="1"/>
</dbReference>
<evidence type="ECO:0000256" key="3">
    <source>
        <dbReference type="ARBA" id="ARBA00005665"/>
    </source>
</evidence>
<dbReference type="Gene3D" id="3.30.420.40">
    <property type="match status" value="2"/>
</dbReference>
<evidence type="ECO:0000256" key="7">
    <source>
        <dbReference type="ARBA" id="ARBA00023015"/>
    </source>
</evidence>
<protein>
    <recommendedName>
        <fullName evidence="4">Actin-like protein ARP6</fullName>
    </recommendedName>
    <alternativeName>
        <fullName evidence="12">Actin-like protein arp6</fullName>
    </alternativeName>
</protein>
<reference evidence="14" key="1">
    <citation type="submission" date="2016-05" db="EMBL/GenBank/DDBJ databases">
        <title>Comparative genomics of biotechnologically important yeasts.</title>
        <authorList>
            <consortium name="DOE Joint Genome Institute"/>
            <person name="Riley R."/>
            <person name="Haridas S."/>
            <person name="Wolfe K.H."/>
            <person name="Lopes M.R."/>
            <person name="Hittinger C.T."/>
            <person name="Goker M."/>
            <person name="Salamov A."/>
            <person name="Wisecaver J."/>
            <person name="Long T.M."/>
            <person name="Aerts A.L."/>
            <person name="Barry K."/>
            <person name="Choi C."/>
            <person name="Clum A."/>
            <person name="Coughlan A.Y."/>
            <person name="Deshpande S."/>
            <person name="Douglass A.P."/>
            <person name="Hanson S.J."/>
            <person name="Klenk H.-P."/>
            <person name="Labutti K."/>
            <person name="Lapidus A."/>
            <person name="Lindquist E."/>
            <person name="Lipzen A."/>
            <person name="Meier-Kolthoff J.P."/>
            <person name="Ohm R.A."/>
            <person name="Otillar R.P."/>
            <person name="Pangilinan J."/>
            <person name="Peng Y."/>
            <person name="Rokas A."/>
            <person name="Rosa C.A."/>
            <person name="Scheuner C."/>
            <person name="Sibirny A.A."/>
            <person name="Slot J.C."/>
            <person name="Stielow J.B."/>
            <person name="Sun H."/>
            <person name="Kurtzman C.P."/>
            <person name="Blackwell M."/>
            <person name="Grigoriev I.V."/>
            <person name="Jeffries T.W."/>
        </authorList>
    </citation>
    <scope>NUCLEOTIDE SEQUENCE [LARGE SCALE GENOMIC DNA]</scope>
    <source>
        <strain evidence="14">NRRL Y-17324</strain>
    </source>
</reference>
<dbReference type="RefSeq" id="XP_020062589.1">
    <property type="nucleotide sequence ID" value="XM_020211877.1"/>
</dbReference>
<organism evidence="13 14">
    <name type="scientific">Suhomyces tanzawaensis NRRL Y-17324</name>
    <dbReference type="NCBI Taxonomy" id="984487"/>
    <lineage>
        <taxon>Eukaryota</taxon>
        <taxon>Fungi</taxon>
        <taxon>Dikarya</taxon>
        <taxon>Ascomycota</taxon>
        <taxon>Saccharomycotina</taxon>
        <taxon>Pichiomycetes</taxon>
        <taxon>Debaryomycetaceae</taxon>
        <taxon>Suhomyces</taxon>
    </lineage>
</organism>
<evidence type="ECO:0000256" key="12">
    <source>
        <dbReference type="ARBA" id="ARBA00073820"/>
    </source>
</evidence>
<keyword evidence="8" id="KW-0010">Activator</keyword>
<proteinExistence type="inferred from homology"/>
<keyword evidence="7" id="KW-0805">Transcription regulation</keyword>
<dbReference type="STRING" id="984487.A0A1E4SD71"/>
<dbReference type="AlphaFoldDB" id="A0A1E4SD71"/>
<dbReference type="GO" id="GO:0006338">
    <property type="term" value="P:chromatin remodeling"/>
    <property type="evidence" value="ECO:0007669"/>
    <property type="project" value="EnsemblFungi"/>
</dbReference>
<comment type="subcellular location">
    <subcellularLocation>
        <location evidence="2">Cytoplasm</location>
    </subcellularLocation>
    <subcellularLocation>
        <location evidence="1">Nucleus</location>
    </subcellularLocation>
</comment>
<comment type="function">
    <text evidence="11">Component of the SWR1 complex which mediates the ATP-dependent exchange of histone H2A for the H2A variant HZT1 leading to transcriptional regulation of selected genes by chromatin remodeling. Involved in chromosome stability.</text>
</comment>
<dbReference type="EMBL" id="KV453915">
    <property type="protein sequence ID" value="ODV77467.1"/>
    <property type="molecule type" value="Genomic_DNA"/>
</dbReference>